<comment type="caution">
    <text evidence="1">The sequence shown here is derived from an EMBL/GenBank/DDBJ whole genome shotgun (WGS) entry which is preliminary data.</text>
</comment>
<reference evidence="1" key="1">
    <citation type="submission" date="2023-06" db="EMBL/GenBank/DDBJ databases">
        <title>Genome-scale phylogeny and comparative genomics of the fungal order Sordariales.</title>
        <authorList>
            <consortium name="Lawrence Berkeley National Laboratory"/>
            <person name="Hensen N."/>
            <person name="Bonometti L."/>
            <person name="Westerberg I."/>
            <person name="Brannstrom I.O."/>
            <person name="Guillou S."/>
            <person name="Cros-Aarteil S."/>
            <person name="Calhoun S."/>
            <person name="Haridas S."/>
            <person name="Kuo A."/>
            <person name="Mondo S."/>
            <person name="Pangilinan J."/>
            <person name="Riley R."/>
            <person name="Labutti K."/>
            <person name="Andreopoulos B."/>
            <person name="Lipzen A."/>
            <person name="Chen C."/>
            <person name="Yanf M."/>
            <person name="Daum C."/>
            <person name="Ng V."/>
            <person name="Clum A."/>
            <person name="Steindorff A."/>
            <person name="Ohm R."/>
            <person name="Martin F."/>
            <person name="Silar P."/>
            <person name="Natvig D."/>
            <person name="Lalanne C."/>
            <person name="Gautier V."/>
            <person name="Ament-Velasquez S.L."/>
            <person name="Kruys A."/>
            <person name="Hutchinson M.I."/>
            <person name="Powell A.J."/>
            <person name="Barry K."/>
            <person name="Miller A.N."/>
            <person name="Grigoriev I.V."/>
            <person name="Debuchy R."/>
            <person name="Gladieux P."/>
            <person name="Thoren M.H."/>
            <person name="Johannesson H."/>
        </authorList>
    </citation>
    <scope>NUCLEOTIDE SEQUENCE</scope>
    <source>
        <strain evidence="1">SMH4607-1</strain>
    </source>
</reference>
<protein>
    <submittedName>
        <fullName evidence="1">Uncharacterized protein</fullName>
    </submittedName>
</protein>
<organism evidence="1 2">
    <name type="scientific">Lasiosphaeris hirsuta</name>
    <dbReference type="NCBI Taxonomy" id="260670"/>
    <lineage>
        <taxon>Eukaryota</taxon>
        <taxon>Fungi</taxon>
        <taxon>Dikarya</taxon>
        <taxon>Ascomycota</taxon>
        <taxon>Pezizomycotina</taxon>
        <taxon>Sordariomycetes</taxon>
        <taxon>Sordariomycetidae</taxon>
        <taxon>Sordariales</taxon>
        <taxon>Lasiosphaeriaceae</taxon>
        <taxon>Lasiosphaeris</taxon>
    </lineage>
</organism>
<proteinExistence type="predicted"/>
<dbReference type="AlphaFoldDB" id="A0AA40AA67"/>
<keyword evidence="2" id="KW-1185">Reference proteome</keyword>
<name>A0AA40AA67_9PEZI</name>
<accession>A0AA40AA67</accession>
<dbReference type="EMBL" id="JAUKUA010000005">
    <property type="protein sequence ID" value="KAK0712104.1"/>
    <property type="molecule type" value="Genomic_DNA"/>
</dbReference>
<sequence>MRSQSRGAPVLDQRKTGSGKSTLFKFIVSPTETTVLLDPSQADQRKLVLSHYLWRAGSEMQQSIKVLLCSSIGFRVTPAALNSLGPDRLATAQYRTAQKCYKVSSTHIQDVLQ</sequence>
<evidence type="ECO:0000313" key="1">
    <source>
        <dbReference type="EMBL" id="KAK0712104.1"/>
    </source>
</evidence>
<dbReference type="Proteomes" id="UP001172102">
    <property type="component" value="Unassembled WGS sequence"/>
</dbReference>
<evidence type="ECO:0000313" key="2">
    <source>
        <dbReference type="Proteomes" id="UP001172102"/>
    </source>
</evidence>
<gene>
    <name evidence="1" type="ORF">B0H67DRAFT_306332</name>
</gene>